<protein>
    <submittedName>
        <fullName evidence="2">Capsid protein</fullName>
    </submittedName>
</protein>
<sequence length="310" mass="34918">MASRRYAAKRRSTLKRTNRKKRAYPTRRTTRKRTRMPSRKALLNVTSRKKRNTMLIYTNTSQVNGGPVTIGPGPYTINGANGTQFSIFTPTAMDLITNSAVNPFADEALRTSVTCYIRGFSEKIRIQTSSGRPWFWRRICFRAKAPGFTLFSPLDSPTQTNSGNTSYIETNPNGMERLYFNLTINASNQTLATYQDLLFKGQVGRDWSDIQTALVDTRRVDLISDKRITIRSGNESGTVKDYSFWHPYNHNLVYGDEELGVGMETSALSVADKRGNGDMHIVDIFTPGTGAVIGDILQLQSTSSIYWHEK</sequence>
<dbReference type="EMBL" id="MW183008">
    <property type="protein sequence ID" value="QVW56563.1"/>
    <property type="molecule type" value="Genomic_DNA"/>
</dbReference>
<evidence type="ECO:0000313" key="2">
    <source>
        <dbReference type="EMBL" id="QVW56563.1"/>
    </source>
</evidence>
<feature type="region of interest" description="Disordered" evidence="1">
    <location>
        <begin position="1"/>
        <end position="36"/>
    </location>
</feature>
<reference evidence="2" key="1">
    <citation type="submission" date="2020-10" db="EMBL/GenBank/DDBJ databases">
        <title>CRESS DNA virus dark matter in the feces of wild birds.</title>
        <authorList>
            <person name="Yang S."/>
            <person name="Zhang W."/>
        </authorList>
    </citation>
    <scope>NUCLEOTIDE SEQUENCE</scope>
    <source>
        <strain evidence="2">Gbt105gen4</strain>
    </source>
</reference>
<evidence type="ECO:0000256" key="1">
    <source>
        <dbReference type="SAM" id="MobiDB-lite"/>
    </source>
</evidence>
<proteinExistence type="predicted"/>
<organism evidence="2">
    <name type="scientific">Turdus hortulorum Genomoviridae sp</name>
    <dbReference type="NCBI Taxonomy" id="2814995"/>
    <lineage>
        <taxon>Viruses</taxon>
        <taxon>Monodnaviria</taxon>
        <taxon>Shotokuvirae</taxon>
        <taxon>Cressdnaviricota</taxon>
        <taxon>Repensiviricetes</taxon>
        <taxon>Geplafuvirales</taxon>
        <taxon>Genomoviridae</taxon>
    </lineage>
</organism>
<name>A0A8E7G2B3_9VIRU</name>
<accession>A0A8E7G2B3</accession>